<proteinExistence type="predicted"/>
<keyword evidence="2" id="KW-1185">Reference proteome</keyword>
<dbReference type="EMBL" id="JAZHGC010000031">
    <property type="protein sequence ID" value="MEM5290047.1"/>
    <property type="molecule type" value="Genomic_DNA"/>
</dbReference>
<reference evidence="1 2" key="1">
    <citation type="submission" date="2024-01" db="EMBL/GenBank/DDBJ databases">
        <title>The diversity of rhizobia nodulating Mimosa spp. in eleven states of Brazil covering several biomes is determined by host plant, location, and edaphic factors.</title>
        <authorList>
            <person name="Rouws L."/>
            <person name="Barauna A."/>
            <person name="Beukes C."/>
            <person name="De Faria S.M."/>
            <person name="Gross E."/>
            <person name="Dos Reis Junior F.B."/>
            <person name="Simon M."/>
            <person name="Maluk M."/>
            <person name="Odee D.W."/>
            <person name="Kenicer G."/>
            <person name="Young J.P.W."/>
            <person name="Reis V.M."/>
            <person name="Zilli J."/>
            <person name="James E.K."/>
        </authorList>
    </citation>
    <scope>NUCLEOTIDE SEQUENCE [LARGE SCALE GENOMIC DNA]</scope>
    <source>
        <strain evidence="1 2">JPY77</strain>
    </source>
</reference>
<comment type="caution">
    <text evidence="1">The sequence shown here is derived from an EMBL/GenBank/DDBJ whole genome shotgun (WGS) entry which is preliminary data.</text>
</comment>
<evidence type="ECO:0000313" key="1">
    <source>
        <dbReference type="EMBL" id="MEM5290047.1"/>
    </source>
</evidence>
<sequence>MAMSLPDTADEPSFAWDAALKPSGTGLFDIRPPSVPFDAKPIYDADLDCIIGYQREFGGVSRVYSLDGTISVSEKPLESPLIDPLDVLFIVGGIWREGLRGLTEWGMKGVGSSMRRATLFGLRARYYALMQRPLQFATKPLVHMQNPGRYVPVHVLRLAIKYGKRTPDPQGTKGLFMYTYPMMRNGKSYVLEILVRERDYTILHFVFEPVRK</sequence>
<gene>
    <name evidence="1" type="ORF">V4C55_30425</name>
</gene>
<dbReference type="RefSeq" id="WP_201648134.1">
    <property type="nucleotide sequence ID" value="NZ_CAJHCS010000002.1"/>
</dbReference>
<organism evidence="1 2">
    <name type="scientific">Paraburkholderia sabiae</name>
    <dbReference type="NCBI Taxonomy" id="273251"/>
    <lineage>
        <taxon>Bacteria</taxon>
        <taxon>Pseudomonadati</taxon>
        <taxon>Pseudomonadota</taxon>
        <taxon>Betaproteobacteria</taxon>
        <taxon>Burkholderiales</taxon>
        <taxon>Burkholderiaceae</taxon>
        <taxon>Paraburkholderia</taxon>
    </lineage>
</organism>
<protein>
    <submittedName>
        <fullName evidence="1">Uncharacterized protein</fullName>
    </submittedName>
</protein>
<name>A0ABU9QKR2_9BURK</name>
<dbReference type="Proteomes" id="UP001494588">
    <property type="component" value="Unassembled WGS sequence"/>
</dbReference>
<evidence type="ECO:0000313" key="2">
    <source>
        <dbReference type="Proteomes" id="UP001494588"/>
    </source>
</evidence>
<accession>A0ABU9QKR2</accession>